<dbReference type="PROSITE" id="PS51257">
    <property type="entry name" value="PROKAR_LIPOPROTEIN"/>
    <property type="match status" value="1"/>
</dbReference>
<dbReference type="InterPro" id="IPR021598">
    <property type="entry name" value="DUF3221"/>
</dbReference>
<proteinExistence type="predicted"/>
<keyword evidence="2" id="KW-1185">Reference proteome</keyword>
<evidence type="ECO:0000313" key="1">
    <source>
        <dbReference type="EMBL" id="MBH1940811.1"/>
    </source>
</evidence>
<dbReference type="Proteomes" id="UP000623269">
    <property type="component" value="Unassembled WGS sequence"/>
</dbReference>
<name>A0A8J7HB85_9FIRM</name>
<accession>A0A8J7HB85</accession>
<gene>
    <name evidence="1" type="ORF">I5677_07915</name>
</gene>
<comment type="caution">
    <text evidence="1">The sequence shown here is derived from an EMBL/GenBank/DDBJ whole genome shotgun (WGS) entry which is preliminary data.</text>
</comment>
<dbReference type="EMBL" id="JAEAGR010000006">
    <property type="protein sequence ID" value="MBH1940811.1"/>
    <property type="molecule type" value="Genomic_DNA"/>
</dbReference>
<reference evidence="1" key="1">
    <citation type="submission" date="2020-12" db="EMBL/GenBank/DDBJ databases">
        <title>M. sibirica DSM 26468T genome.</title>
        <authorList>
            <person name="Thieme N."/>
            <person name="Rettenmaier R."/>
            <person name="Zverlov V."/>
            <person name="Liebl W."/>
        </authorList>
    </citation>
    <scope>NUCLEOTIDE SEQUENCE</scope>
    <source>
        <strain evidence="1">DSM 26468</strain>
    </source>
</reference>
<sequence length="256" mass="28695">MKKLIYLLLGLFIIVGISTGCSKKELSEGKDSKISFEATIIEAGEKSLLVTPDSESNEYKSSDKISISLSDMEITDKKGNNIETAKLKVLDRIKIYYGGEIMESYPAQIRATSIERIGVNVLLDGYLALIDDIYNIDTGLNHDITTIAFDTTQWSNISQTEKELMFTLVQEEYGMEVIEGTFEELAEEGIIDKENLNFEKGILIKISNIEYNEKKKTITCAIEKWRSGLGAIGAEDVKAKYDDGDWDITKQGNWIS</sequence>
<organism evidence="1 2">
    <name type="scientific">Mobilitalea sibirica</name>
    <dbReference type="NCBI Taxonomy" id="1462919"/>
    <lineage>
        <taxon>Bacteria</taxon>
        <taxon>Bacillati</taxon>
        <taxon>Bacillota</taxon>
        <taxon>Clostridia</taxon>
        <taxon>Lachnospirales</taxon>
        <taxon>Lachnospiraceae</taxon>
        <taxon>Mobilitalea</taxon>
    </lineage>
</organism>
<dbReference type="RefSeq" id="WP_197661030.1">
    <property type="nucleotide sequence ID" value="NZ_JAEAGR010000006.1"/>
</dbReference>
<evidence type="ECO:0000313" key="2">
    <source>
        <dbReference type="Proteomes" id="UP000623269"/>
    </source>
</evidence>
<dbReference type="AlphaFoldDB" id="A0A8J7HB85"/>
<dbReference type="Pfam" id="PF11518">
    <property type="entry name" value="DUF3221"/>
    <property type="match status" value="1"/>
</dbReference>
<protein>
    <submittedName>
        <fullName evidence="1">DUF3221 domain-containing protein</fullName>
    </submittedName>
</protein>